<evidence type="ECO:0000313" key="2">
    <source>
        <dbReference type="EMBL" id="GLS22037.1"/>
    </source>
</evidence>
<dbReference type="EMBL" id="BSPC01000057">
    <property type="protein sequence ID" value="GLS22037.1"/>
    <property type="molecule type" value="Genomic_DNA"/>
</dbReference>
<comment type="caution">
    <text evidence="2">The sequence shown here is derived from an EMBL/GenBank/DDBJ whole genome shotgun (WGS) entry which is preliminary data.</text>
</comment>
<dbReference type="Proteomes" id="UP001156882">
    <property type="component" value="Unassembled WGS sequence"/>
</dbReference>
<name>A0ABQ6CNS7_9HYPH</name>
<gene>
    <name evidence="2" type="ORF">GCM10007874_50540</name>
</gene>
<feature type="region of interest" description="Disordered" evidence="1">
    <location>
        <begin position="18"/>
        <end position="42"/>
    </location>
</feature>
<organism evidence="2 3">
    <name type="scientific">Labrys miyagiensis</name>
    <dbReference type="NCBI Taxonomy" id="346912"/>
    <lineage>
        <taxon>Bacteria</taxon>
        <taxon>Pseudomonadati</taxon>
        <taxon>Pseudomonadota</taxon>
        <taxon>Alphaproteobacteria</taxon>
        <taxon>Hyphomicrobiales</taxon>
        <taxon>Xanthobacteraceae</taxon>
        <taxon>Labrys</taxon>
    </lineage>
</organism>
<sequence>MSALNFYSDASRRHNKLAYGESAGSLSYHGGTPDSEKQKARQ</sequence>
<reference evidence="3" key="1">
    <citation type="journal article" date="2019" name="Int. J. Syst. Evol. Microbiol.">
        <title>The Global Catalogue of Microorganisms (GCM) 10K type strain sequencing project: providing services to taxonomists for standard genome sequencing and annotation.</title>
        <authorList>
            <consortium name="The Broad Institute Genomics Platform"/>
            <consortium name="The Broad Institute Genome Sequencing Center for Infectious Disease"/>
            <person name="Wu L."/>
            <person name="Ma J."/>
        </authorList>
    </citation>
    <scope>NUCLEOTIDE SEQUENCE [LARGE SCALE GENOMIC DNA]</scope>
    <source>
        <strain evidence="3">NBRC 101365</strain>
    </source>
</reference>
<evidence type="ECO:0000313" key="3">
    <source>
        <dbReference type="Proteomes" id="UP001156882"/>
    </source>
</evidence>
<evidence type="ECO:0000256" key="1">
    <source>
        <dbReference type="SAM" id="MobiDB-lite"/>
    </source>
</evidence>
<protein>
    <submittedName>
        <fullName evidence="2">Uncharacterized protein</fullName>
    </submittedName>
</protein>
<accession>A0ABQ6CNS7</accession>
<proteinExistence type="predicted"/>
<keyword evidence="3" id="KW-1185">Reference proteome</keyword>